<dbReference type="InterPro" id="IPR036291">
    <property type="entry name" value="NAD(P)-bd_dom_sf"/>
</dbReference>
<evidence type="ECO:0000259" key="5">
    <source>
        <dbReference type="Pfam" id="PF00389"/>
    </source>
</evidence>
<keyword evidence="4" id="KW-0520">NAD</keyword>
<feature type="domain" description="D-isomer specific 2-hydroxyacid dehydrogenase catalytic" evidence="5">
    <location>
        <begin position="6"/>
        <end position="326"/>
    </location>
</feature>
<dbReference type="SUPFAM" id="SSF52283">
    <property type="entry name" value="Formate/glycerate dehydrogenase catalytic domain-like"/>
    <property type="match status" value="1"/>
</dbReference>
<evidence type="ECO:0000259" key="6">
    <source>
        <dbReference type="Pfam" id="PF02826"/>
    </source>
</evidence>
<dbReference type="GO" id="GO:0047545">
    <property type="term" value="F:(S)-2-hydroxyglutarate dehydrogenase activity"/>
    <property type="evidence" value="ECO:0007669"/>
    <property type="project" value="UniProtKB-ARBA"/>
</dbReference>
<evidence type="ECO:0008006" key="8">
    <source>
        <dbReference type="Google" id="ProtNLM"/>
    </source>
</evidence>
<keyword evidence="3" id="KW-0560">Oxidoreductase</keyword>
<dbReference type="GO" id="GO:0006564">
    <property type="term" value="P:L-serine biosynthetic process"/>
    <property type="evidence" value="ECO:0007669"/>
    <property type="project" value="UniProtKB-ARBA"/>
</dbReference>
<dbReference type="Pfam" id="PF02826">
    <property type="entry name" value="2-Hacid_dh_C"/>
    <property type="match status" value="1"/>
</dbReference>
<dbReference type="Gene3D" id="3.40.50.720">
    <property type="entry name" value="NAD(P)-binding Rossmann-like Domain"/>
    <property type="match status" value="2"/>
</dbReference>
<dbReference type="InterPro" id="IPR006139">
    <property type="entry name" value="D-isomer_2_OHA_DH_cat_dom"/>
</dbReference>
<comment type="similarity">
    <text evidence="1">Belongs to the D-isomer specific 2-hydroxyacid dehydrogenase family.</text>
</comment>
<evidence type="ECO:0000313" key="7">
    <source>
        <dbReference type="EMBL" id="SVB83125.1"/>
    </source>
</evidence>
<dbReference type="GO" id="GO:0004617">
    <property type="term" value="F:phosphoglycerate dehydrogenase activity"/>
    <property type="evidence" value="ECO:0007669"/>
    <property type="project" value="UniProtKB-ARBA"/>
</dbReference>
<accession>A0A382H7L6</accession>
<dbReference type="InterPro" id="IPR006140">
    <property type="entry name" value="D-isomer_DH_NAD-bd"/>
</dbReference>
<organism evidence="7">
    <name type="scientific">marine metagenome</name>
    <dbReference type="NCBI Taxonomy" id="408172"/>
    <lineage>
        <taxon>unclassified sequences</taxon>
        <taxon>metagenomes</taxon>
        <taxon>ecological metagenomes</taxon>
    </lineage>
</organism>
<evidence type="ECO:0000256" key="1">
    <source>
        <dbReference type="ARBA" id="ARBA00005854"/>
    </source>
</evidence>
<keyword evidence="2" id="KW-0028">Amino-acid biosynthesis</keyword>
<evidence type="ECO:0000256" key="4">
    <source>
        <dbReference type="ARBA" id="ARBA00023027"/>
    </source>
</evidence>
<dbReference type="Pfam" id="PF00389">
    <property type="entry name" value="2-Hacid_dh"/>
    <property type="match status" value="1"/>
</dbReference>
<dbReference type="EMBL" id="UINC01059567">
    <property type="protein sequence ID" value="SVB83125.1"/>
    <property type="molecule type" value="Genomic_DNA"/>
</dbReference>
<protein>
    <recommendedName>
        <fullName evidence="8">D-isomer specific 2-hydroxyacid dehydrogenase NAD-binding domain-containing protein</fullName>
    </recommendedName>
</protein>
<dbReference type="PROSITE" id="PS00065">
    <property type="entry name" value="D_2_HYDROXYACID_DH_1"/>
    <property type="match status" value="1"/>
</dbReference>
<reference evidence="7" key="1">
    <citation type="submission" date="2018-05" db="EMBL/GenBank/DDBJ databases">
        <authorList>
            <person name="Lanie J.A."/>
            <person name="Ng W.-L."/>
            <person name="Kazmierczak K.M."/>
            <person name="Andrzejewski T.M."/>
            <person name="Davidsen T.M."/>
            <person name="Wayne K.J."/>
            <person name="Tettelin H."/>
            <person name="Glass J.I."/>
            <person name="Rusch D."/>
            <person name="Podicherti R."/>
            <person name="Tsui H.-C.T."/>
            <person name="Winkler M.E."/>
        </authorList>
    </citation>
    <scope>NUCLEOTIDE SEQUENCE</scope>
</reference>
<dbReference type="InterPro" id="IPR029752">
    <property type="entry name" value="D-isomer_DH_CS1"/>
</dbReference>
<dbReference type="GO" id="GO:0051287">
    <property type="term" value="F:NAD binding"/>
    <property type="evidence" value="ECO:0007669"/>
    <property type="project" value="InterPro"/>
</dbReference>
<dbReference type="SUPFAM" id="SSF51735">
    <property type="entry name" value="NAD(P)-binding Rossmann-fold domains"/>
    <property type="match status" value="1"/>
</dbReference>
<dbReference type="InterPro" id="IPR050857">
    <property type="entry name" value="D-2-hydroxyacid_DH"/>
</dbReference>
<sequence>MKALVLAPMTEEPLARLKELMPVTYESWADTRQLADPEELARRIQTEVFSILVVEADFLPEELFQQAGNLRLVAICRNSLSHVDLEAATGHGVAVVHTPGRNVQAVAELTIGLMLTLARRINSMDTCVKEGRWQMPVEPYINAHMQTGELAGKTLGVLGLGNIGLRVAGLASAFGMRVLAYDPYIAPPTQDCWNVTLCPTLADLTGDADYISVHVPDVPGTKDLLSRSLLAEIKRGCRIINTSSYDAVDEAALVEGLTSGRVAGAAFDVFPTHPLPPNNPLLGFDNVVLTPHIGGATRETVARHSVMIVDDIERFVGGLKPERMVNPEVWGRFD</sequence>
<dbReference type="PANTHER" id="PTHR42789:SF1">
    <property type="entry name" value="D-ISOMER SPECIFIC 2-HYDROXYACID DEHYDROGENASE FAMILY PROTEIN (AFU_ORTHOLOGUE AFUA_6G10090)"/>
    <property type="match status" value="1"/>
</dbReference>
<proteinExistence type="inferred from homology"/>
<dbReference type="FunFam" id="3.40.50.720:FF:000041">
    <property type="entry name" value="D-3-phosphoglycerate dehydrogenase"/>
    <property type="match status" value="1"/>
</dbReference>
<dbReference type="PANTHER" id="PTHR42789">
    <property type="entry name" value="D-ISOMER SPECIFIC 2-HYDROXYACID DEHYDROGENASE FAMILY PROTEIN (AFU_ORTHOLOGUE AFUA_6G10090)"/>
    <property type="match status" value="1"/>
</dbReference>
<evidence type="ECO:0000256" key="2">
    <source>
        <dbReference type="ARBA" id="ARBA00022605"/>
    </source>
</evidence>
<name>A0A382H7L6_9ZZZZ</name>
<feature type="domain" description="D-isomer specific 2-hydroxyacid dehydrogenase NAD-binding" evidence="6">
    <location>
        <begin position="111"/>
        <end position="294"/>
    </location>
</feature>
<dbReference type="AlphaFoldDB" id="A0A382H7L6"/>
<evidence type="ECO:0000256" key="3">
    <source>
        <dbReference type="ARBA" id="ARBA00023002"/>
    </source>
</evidence>
<gene>
    <name evidence="7" type="ORF">METZ01_LOCUS235979</name>
</gene>